<feature type="domain" description="Prepilin type IV endopeptidase peptidase" evidence="3">
    <location>
        <begin position="129"/>
        <end position="235"/>
    </location>
</feature>
<gene>
    <name evidence="4" type="ORF">GCM10009682_04180</name>
</gene>
<feature type="transmembrane region" description="Helical" evidence="2">
    <location>
        <begin position="217"/>
        <end position="241"/>
    </location>
</feature>
<accession>A0ABN2LEC5</accession>
<proteinExistence type="inferred from homology"/>
<dbReference type="PANTHER" id="PTHR30487">
    <property type="entry name" value="TYPE 4 PREPILIN-LIKE PROTEINS LEADER PEPTIDE-PROCESSING ENZYME"/>
    <property type="match status" value="1"/>
</dbReference>
<evidence type="ECO:0000256" key="2">
    <source>
        <dbReference type="SAM" id="Phobius"/>
    </source>
</evidence>
<organism evidence="4 5">
    <name type="scientific">Luedemannella flava</name>
    <dbReference type="NCBI Taxonomy" id="349316"/>
    <lineage>
        <taxon>Bacteria</taxon>
        <taxon>Bacillati</taxon>
        <taxon>Actinomycetota</taxon>
        <taxon>Actinomycetes</taxon>
        <taxon>Micromonosporales</taxon>
        <taxon>Micromonosporaceae</taxon>
        <taxon>Luedemannella</taxon>
    </lineage>
</organism>
<evidence type="ECO:0000256" key="1">
    <source>
        <dbReference type="ARBA" id="ARBA00005801"/>
    </source>
</evidence>
<name>A0ABN2LEC5_9ACTN</name>
<comment type="caution">
    <text evidence="4">The sequence shown here is derived from an EMBL/GenBank/DDBJ whole genome shotgun (WGS) entry which is preliminary data.</text>
</comment>
<evidence type="ECO:0000313" key="5">
    <source>
        <dbReference type="Proteomes" id="UP001500218"/>
    </source>
</evidence>
<dbReference type="PANTHER" id="PTHR30487:SF0">
    <property type="entry name" value="PREPILIN LEADER PEPTIDASE_N-METHYLTRANSFERASE-RELATED"/>
    <property type="match status" value="1"/>
</dbReference>
<keyword evidence="2" id="KW-0472">Membrane</keyword>
<reference evidence="4 5" key="1">
    <citation type="journal article" date="2019" name="Int. J. Syst. Evol. Microbiol.">
        <title>The Global Catalogue of Microorganisms (GCM) 10K type strain sequencing project: providing services to taxonomists for standard genome sequencing and annotation.</title>
        <authorList>
            <consortium name="The Broad Institute Genomics Platform"/>
            <consortium name="The Broad Institute Genome Sequencing Center for Infectious Disease"/>
            <person name="Wu L."/>
            <person name="Ma J."/>
        </authorList>
    </citation>
    <scope>NUCLEOTIDE SEQUENCE [LARGE SCALE GENOMIC DNA]</scope>
    <source>
        <strain evidence="4 5">JCM 13250</strain>
    </source>
</reference>
<evidence type="ECO:0000313" key="4">
    <source>
        <dbReference type="EMBL" id="GAA1785316.1"/>
    </source>
</evidence>
<feature type="transmembrane region" description="Helical" evidence="2">
    <location>
        <begin position="125"/>
        <end position="146"/>
    </location>
</feature>
<keyword evidence="5" id="KW-1185">Reference proteome</keyword>
<dbReference type="EMBL" id="BAAALT010000008">
    <property type="protein sequence ID" value="GAA1785316.1"/>
    <property type="molecule type" value="Genomic_DNA"/>
</dbReference>
<dbReference type="InterPro" id="IPR000045">
    <property type="entry name" value="Prepilin_IV_endopep_pep"/>
</dbReference>
<keyword evidence="2" id="KW-0812">Transmembrane</keyword>
<comment type="similarity">
    <text evidence="1">Belongs to the peptidase A24 family.</text>
</comment>
<feature type="transmembrane region" description="Helical" evidence="2">
    <location>
        <begin position="253"/>
        <end position="270"/>
    </location>
</feature>
<dbReference type="Proteomes" id="UP001500218">
    <property type="component" value="Unassembled WGS sequence"/>
</dbReference>
<feature type="transmembrane region" description="Helical" evidence="2">
    <location>
        <begin position="152"/>
        <end position="170"/>
    </location>
</feature>
<dbReference type="RefSeq" id="WP_344125582.1">
    <property type="nucleotide sequence ID" value="NZ_BAAALT010000008.1"/>
</dbReference>
<dbReference type="InterPro" id="IPR050882">
    <property type="entry name" value="Prepilin_peptidase/N-MTase"/>
</dbReference>
<dbReference type="Pfam" id="PF01478">
    <property type="entry name" value="Peptidase_A24"/>
    <property type="match status" value="1"/>
</dbReference>
<keyword evidence="2" id="KW-1133">Transmembrane helix</keyword>
<dbReference type="Gene3D" id="1.20.120.1220">
    <property type="match status" value="1"/>
</dbReference>
<protein>
    <recommendedName>
        <fullName evidence="3">Prepilin type IV endopeptidase peptidase domain-containing protein</fullName>
    </recommendedName>
</protein>
<feature type="transmembrane region" description="Helical" evidence="2">
    <location>
        <begin position="98"/>
        <end position="118"/>
    </location>
</feature>
<feature type="transmembrane region" description="Helical" evidence="2">
    <location>
        <begin position="177"/>
        <end position="197"/>
    </location>
</feature>
<sequence length="271" mass="27699">MSAVVVACVALLAAATGPVLRGLIVRYSVPHVSEPEPVAAAAHADADPGQPDAYEPPAWRRDCPGCQRALPGARWRGVAGPLAPTGRCPGCAARIGPAPWLVEIMAGTVCGLLAWRIAEPWTLAALCWFALAGVALTFVDVAVHRLPDPLTLPTYVGLLALLAIAALVAGEPGRLGVAFLSGLGVCAFYFVLVLISPAGMGLGDVKLGLSTGTALGWAGWVVAVYGTALGILLGGLAALVLMAVRRVGRKDELPHGPFMLVGALVMALLVG</sequence>
<evidence type="ECO:0000259" key="3">
    <source>
        <dbReference type="Pfam" id="PF01478"/>
    </source>
</evidence>